<keyword evidence="2" id="KW-1185">Reference proteome</keyword>
<dbReference type="InterPro" id="IPR038301">
    <property type="entry name" value="AraC-like_sf"/>
</dbReference>
<proteinExistence type="predicted"/>
<evidence type="ECO:0008006" key="3">
    <source>
        <dbReference type="Google" id="ProtNLM"/>
    </source>
</evidence>
<evidence type="ECO:0000313" key="2">
    <source>
        <dbReference type="Proteomes" id="UP000618591"/>
    </source>
</evidence>
<evidence type="ECO:0000313" key="1">
    <source>
        <dbReference type="EMBL" id="GGA48007.1"/>
    </source>
</evidence>
<comment type="caution">
    <text evidence="1">The sequence shown here is derived from an EMBL/GenBank/DDBJ whole genome shotgun (WGS) entry which is preliminary data.</text>
</comment>
<accession>A0ABQ1GPY5</accession>
<reference evidence="2" key="1">
    <citation type="journal article" date="2019" name="Int. J. Syst. Evol. Microbiol.">
        <title>The Global Catalogue of Microorganisms (GCM) 10K type strain sequencing project: providing services to taxonomists for standard genome sequencing and annotation.</title>
        <authorList>
            <consortium name="The Broad Institute Genomics Platform"/>
            <consortium name="The Broad Institute Genome Sequencing Center for Infectious Disease"/>
            <person name="Wu L."/>
            <person name="Ma J."/>
        </authorList>
    </citation>
    <scope>NUCLEOTIDE SEQUENCE [LARGE SCALE GENOMIC DNA]</scope>
    <source>
        <strain evidence="2">CGMCC 1.10106</strain>
    </source>
</reference>
<gene>
    <name evidence="1" type="ORF">GCM10011395_17850</name>
</gene>
<protein>
    <recommendedName>
        <fullName evidence="3">DUF1465 family protein</fullName>
    </recommendedName>
</protein>
<dbReference type="Pfam" id="PF07323">
    <property type="entry name" value="DUF1465"/>
    <property type="match status" value="1"/>
</dbReference>
<dbReference type="RefSeq" id="WP_188446642.1">
    <property type="nucleotide sequence ID" value="NZ_BMDW01000009.1"/>
</dbReference>
<dbReference type="EMBL" id="BMDW01000009">
    <property type="protein sequence ID" value="GGA48007.1"/>
    <property type="molecule type" value="Genomic_DNA"/>
</dbReference>
<organism evidence="1 2">
    <name type="scientific">Sphingomonas psychrolutea</name>
    <dbReference type="NCBI Taxonomy" id="1259676"/>
    <lineage>
        <taxon>Bacteria</taxon>
        <taxon>Pseudomonadati</taxon>
        <taxon>Pseudomonadota</taxon>
        <taxon>Alphaproteobacteria</taxon>
        <taxon>Sphingomonadales</taxon>
        <taxon>Sphingomonadaceae</taxon>
        <taxon>Sphingomonas</taxon>
    </lineage>
</organism>
<dbReference type="InterPro" id="IPR010848">
    <property type="entry name" value="DUF1465"/>
</dbReference>
<dbReference type="Proteomes" id="UP000618591">
    <property type="component" value="Unassembled WGS sequence"/>
</dbReference>
<name>A0ABQ1GPY5_9SPHN</name>
<sequence>MQRRVIDTLYIDAMVLADEARSYFDEGGRSDREALDPLVRVAFSCESLKVTTRLMHVIAWLLTQRAVDAGEMAPREALDPSRRLGSAPLSEPAALSAMPAAARQLIEASADLHRRVARLDDAQADEAEAFVSPVRSMHDRLAMAF</sequence>
<dbReference type="Gene3D" id="1.10.8.930">
    <property type="entry name" value="Protein of unknown function DUF1465"/>
    <property type="match status" value="1"/>
</dbReference>